<dbReference type="GO" id="GO:0005730">
    <property type="term" value="C:nucleolus"/>
    <property type="evidence" value="ECO:0007669"/>
    <property type="project" value="UniProtKB-SubCell"/>
</dbReference>
<comment type="subcellular location">
    <subcellularLocation>
        <location evidence="1">Nucleus</location>
        <location evidence="1">Nucleolus</location>
    </subcellularLocation>
</comment>
<evidence type="ECO:0000256" key="1">
    <source>
        <dbReference type="ARBA" id="ARBA00004604"/>
    </source>
</evidence>
<dbReference type="GO" id="GO:0006351">
    <property type="term" value="P:DNA-templated transcription"/>
    <property type="evidence" value="ECO:0007669"/>
    <property type="project" value="InterPro"/>
</dbReference>
<dbReference type="Pfam" id="PF06870">
    <property type="entry name" value="RNA_pol_I_A49"/>
    <property type="match status" value="2"/>
</dbReference>
<protein>
    <recommendedName>
        <fullName evidence="8">DNA-directed RNA polymerase I subunit RPA49</fullName>
    </recommendedName>
</protein>
<name>A0A8W8KRR7_MAGGI</name>
<evidence type="ECO:0000256" key="4">
    <source>
        <dbReference type="ARBA" id="ARBA00023163"/>
    </source>
</evidence>
<dbReference type="PANTHER" id="PTHR14440">
    <property type="entry name" value="DNA-DIRECTED RNA POLYMERASE I SUBUNIT RPA49"/>
    <property type="match status" value="1"/>
</dbReference>
<evidence type="ECO:0000256" key="3">
    <source>
        <dbReference type="ARBA" id="ARBA00022478"/>
    </source>
</evidence>
<evidence type="ECO:0008006" key="8">
    <source>
        <dbReference type="Google" id="ProtNLM"/>
    </source>
</evidence>
<dbReference type="GO" id="GO:0000428">
    <property type="term" value="C:DNA-directed RNA polymerase complex"/>
    <property type="evidence" value="ECO:0007669"/>
    <property type="project" value="UniProtKB-KW"/>
</dbReference>
<dbReference type="EnsemblMetazoa" id="G24763.4">
    <property type="protein sequence ID" value="G24763.4:cds"/>
    <property type="gene ID" value="G24763"/>
</dbReference>
<keyword evidence="4" id="KW-0804">Transcription</keyword>
<dbReference type="GO" id="GO:0003677">
    <property type="term" value="F:DNA binding"/>
    <property type="evidence" value="ECO:0007669"/>
    <property type="project" value="InterPro"/>
</dbReference>
<dbReference type="Proteomes" id="UP000005408">
    <property type="component" value="Unassembled WGS sequence"/>
</dbReference>
<keyword evidence="7" id="KW-1185">Reference proteome</keyword>
<evidence type="ECO:0000256" key="5">
    <source>
        <dbReference type="ARBA" id="ARBA00023242"/>
    </source>
</evidence>
<reference evidence="6" key="1">
    <citation type="submission" date="2022-08" db="UniProtKB">
        <authorList>
            <consortium name="EnsemblMetazoa"/>
        </authorList>
    </citation>
    <scope>IDENTIFICATION</scope>
    <source>
        <strain evidence="6">05x7-T-G4-1.051#20</strain>
    </source>
</reference>
<sequence length="417" mass="48041">MATAKLSYNEDEKAILAHFTNGRIDKKCTRRIHFGYFEGDQNNKKLKDRKMLVAETTDMSYVGQNYGPLASTMQQNCKYYVGVLDKTTGKMKICDAEIFQMHPKPSDIDDEVETFSLPSTVTEKTFVEKNDMLTSAFGSKKKQRALESRLKNQIKGKALDKAMSSVLSQASSIEPVQLTDSNTEYSITPPINQKATTPGEVYDINYSKCSIAREVYDINYIVHPNEKQATAEASGVFFDATLDTIQQWRKENKYPKQILSLLSRMPKTEERRSEQATYIMYLYYLIHLHNLKQKQLRDKDPLPTDWPDHVRYHLLKRFTQTISGTSKQRIMPARLKDKLVCHILVLCLFLEEFSLELTNLQTDLSKSHEILYKHCQILGCSTKVKKVTTEEGSTSVRWATLSLPLQLPTQERRKRKH</sequence>
<dbReference type="InterPro" id="IPR009668">
    <property type="entry name" value="RNA_pol-assoc_fac_A49-like"/>
</dbReference>
<evidence type="ECO:0000256" key="2">
    <source>
        <dbReference type="ARBA" id="ARBA00009430"/>
    </source>
</evidence>
<organism evidence="6 7">
    <name type="scientific">Magallana gigas</name>
    <name type="common">Pacific oyster</name>
    <name type="synonym">Crassostrea gigas</name>
    <dbReference type="NCBI Taxonomy" id="29159"/>
    <lineage>
        <taxon>Eukaryota</taxon>
        <taxon>Metazoa</taxon>
        <taxon>Spiralia</taxon>
        <taxon>Lophotrochozoa</taxon>
        <taxon>Mollusca</taxon>
        <taxon>Bivalvia</taxon>
        <taxon>Autobranchia</taxon>
        <taxon>Pteriomorphia</taxon>
        <taxon>Ostreida</taxon>
        <taxon>Ostreoidea</taxon>
        <taxon>Ostreidae</taxon>
        <taxon>Magallana</taxon>
    </lineage>
</organism>
<proteinExistence type="inferred from homology"/>
<evidence type="ECO:0000313" key="6">
    <source>
        <dbReference type="EnsemblMetazoa" id="G24763.4:cds"/>
    </source>
</evidence>
<comment type="similarity">
    <text evidence="2">Belongs to the eukaryotic RPA49/POLR1E RNA polymerase subunit family.</text>
</comment>
<keyword evidence="3" id="KW-0240">DNA-directed RNA polymerase</keyword>
<dbReference type="AlphaFoldDB" id="A0A8W8KRR7"/>
<evidence type="ECO:0000313" key="7">
    <source>
        <dbReference type="Proteomes" id="UP000005408"/>
    </source>
</evidence>
<keyword evidence="5" id="KW-0539">Nucleus</keyword>
<accession>A0A8W8KRR7</accession>